<evidence type="ECO:0008006" key="4">
    <source>
        <dbReference type="Google" id="ProtNLM"/>
    </source>
</evidence>
<keyword evidence="1" id="KW-0812">Transmembrane</keyword>
<evidence type="ECO:0000313" key="2">
    <source>
        <dbReference type="EMBL" id="GEM16867.1"/>
    </source>
</evidence>
<feature type="transmembrane region" description="Helical" evidence="1">
    <location>
        <begin position="435"/>
        <end position="457"/>
    </location>
</feature>
<keyword evidence="1" id="KW-0472">Membrane</keyword>
<dbReference type="Proteomes" id="UP000484858">
    <property type="component" value="Unassembled WGS sequence"/>
</dbReference>
<sequence length="582" mass="65081">MAKFFGKNSRDSFRIHSGKIIRSDLFSEDRLLQHSQSLAEIHGDILLATQNNILPNRLNDNARVLLEANILLSQASENGEQITPAGGWLIDNYYLMDAQIQTIRFDLPAGYYKDLPELSSGPFAGLPRVFEIAWALVAHTDSHIEPKTLCQFLRAYQDRRPLLIRELWAIPTQIKIVLIENLRRVADKICQNLQEQKAANALANTVFLDAQANNTKILKTLSRINTETLGPAFLVQFAHRLKGHDPQKDPAFLWLEGILQEKGITLEQVVHEELQEQSALNATIRNIITSMRLITTLDWSSIFENISAVSQILYRHAGFSDMDPATRNLYSKAIEALAKGSGHAECDIANRVTALAAMAANEENPDRRRADPGYYLLAEGRPGFEAELKFRAPLRVQIGQICRRLGITGYSLGVTLLTLLLLSAFLSIMNGNLSGRAACALIVLGFIPATDAVVAGVNRFLMWAIRVSELPALELKDGVPAHLRTMVVVPTLLTKRSSILEMVNRLEKHYLSSRDGEIYFALLTDWTDSSTESRKGDQDLLAVARREVARLNQTYGAGPAGTRFLLLHRRRQWSASEEKWIG</sequence>
<reference evidence="2 3" key="1">
    <citation type="submission" date="2013-04" db="EMBL/GenBank/DDBJ databases">
        <title>Gluconobacter oxydans NBRC 3293 whole genome sequence.</title>
        <authorList>
            <person name="Matsutani M."/>
            <person name="Yakushi T."/>
            <person name="Matsushita K."/>
        </authorList>
    </citation>
    <scope>NUCLEOTIDE SEQUENCE [LARGE SCALE GENOMIC DNA]</scope>
    <source>
        <strain evidence="2 3">NBRC 3293</strain>
    </source>
</reference>
<evidence type="ECO:0000256" key="1">
    <source>
        <dbReference type="SAM" id="Phobius"/>
    </source>
</evidence>
<dbReference type="EMBL" id="BARJ01000007">
    <property type="protein sequence ID" value="GEM16867.1"/>
    <property type="molecule type" value="Genomic_DNA"/>
</dbReference>
<organism evidence="2 3">
    <name type="scientific">Gluconobacter oxydans NBRC 3293</name>
    <dbReference type="NCBI Taxonomy" id="1315969"/>
    <lineage>
        <taxon>Bacteria</taxon>
        <taxon>Pseudomonadati</taxon>
        <taxon>Pseudomonadota</taxon>
        <taxon>Alphaproteobacteria</taxon>
        <taxon>Acetobacterales</taxon>
        <taxon>Acetobacteraceae</taxon>
        <taxon>Gluconobacter</taxon>
    </lineage>
</organism>
<comment type="caution">
    <text evidence="2">The sequence shown here is derived from an EMBL/GenBank/DDBJ whole genome shotgun (WGS) entry which is preliminary data.</text>
</comment>
<keyword evidence="1" id="KW-1133">Transmembrane helix</keyword>
<evidence type="ECO:0000313" key="3">
    <source>
        <dbReference type="Proteomes" id="UP000484858"/>
    </source>
</evidence>
<gene>
    <name evidence="2" type="ORF">NBRC3293_1364</name>
</gene>
<accession>A0A829X1Z6</accession>
<proteinExistence type="predicted"/>
<feature type="transmembrane region" description="Helical" evidence="1">
    <location>
        <begin position="405"/>
        <end position="429"/>
    </location>
</feature>
<name>A0A829X1Z6_GLUOY</name>
<dbReference type="RefSeq" id="WP_254060636.1">
    <property type="nucleotide sequence ID" value="NZ_BARJ01000007.1"/>
</dbReference>
<protein>
    <recommendedName>
        <fullName evidence="4">Cyclic beta 1-2 glucan synthetase</fullName>
    </recommendedName>
</protein>
<dbReference type="AlphaFoldDB" id="A0A829X1Z6"/>